<dbReference type="Pfam" id="PF09836">
    <property type="entry name" value="DUF2063"/>
    <property type="match status" value="1"/>
</dbReference>
<proteinExistence type="predicted"/>
<dbReference type="EMBL" id="UOFN01000094">
    <property type="protein sequence ID" value="VAW78411.1"/>
    <property type="molecule type" value="Genomic_DNA"/>
</dbReference>
<evidence type="ECO:0000313" key="3">
    <source>
        <dbReference type="EMBL" id="VAW78411.1"/>
    </source>
</evidence>
<sequence>MAEQNFTQQQYAFAAHIRQPDKNPAPKDIEDRRMAVYRELFYNNVEDFLANGFPVLRELTDDDSWHAMARDFYASHHCHSPLFMEISREFLTYLEQERGEREDDFPFLRELAHYEWVELALSIAENESAHVDNPGGDLLEAMPVLSSLAWPLSYQYPVHQISNDFRPEQPSDQPVYLMVYRDSDDKVGFIELNAISARLLSLLQDDGSLTGKQALEQIASELNHPNPEVVIDGGRDILETWRQRGIVLGTNVPDSTD</sequence>
<evidence type="ECO:0000259" key="2">
    <source>
        <dbReference type="Pfam" id="PF22106"/>
    </source>
</evidence>
<dbReference type="Gene3D" id="3.90.930.50">
    <property type="match status" value="1"/>
</dbReference>
<reference evidence="3" key="1">
    <citation type="submission" date="2018-06" db="EMBL/GenBank/DDBJ databases">
        <authorList>
            <person name="Zhirakovskaya E."/>
        </authorList>
    </citation>
    <scope>NUCLEOTIDE SEQUENCE</scope>
</reference>
<dbReference type="InterPro" id="IPR018640">
    <property type="entry name" value="DUF2063"/>
</dbReference>
<dbReference type="Gene3D" id="1.10.150.690">
    <property type="entry name" value="DUF2063"/>
    <property type="match status" value="1"/>
</dbReference>
<accession>A0A3B0YG76</accession>
<dbReference type="InterPro" id="IPR044922">
    <property type="entry name" value="DUF2063_N_sf"/>
</dbReference>
<organism evidence="3">
    <name type="scientific">hydrothermal vent metagenome</name>
    <dbReference type="NCBI Taxonomy" id="652676"/>
    <lineage>
        <taxon>unclassified sequences</taxon>
        <taxon>metagenomes</taxon>
        <taxon>ecological metagenomes</taxon>
    </lineage>
</organism>
<evidence type="ECO:0000259" key="1">
    <source>
        <dbReference type="Pfam" id="PF09836"/>
    </source>
</evidence>
<dbReference type="AlphaFoldDB" id="A0A3B0YG76"/>
<name>A0A3B0YG76_9ZZZZ</name>
<feature type="domain" description="Putative DNA-binding" evidence="1">
    <location>
        <begin position="8"/>
        <end position="94"/>
    </location>
</feature>
<gene>
    <name evidence="3" type="ORF">MNBD_GAMMA15-974</name>
</gene>
<feature type="domain" description="NGO1945-like C-terminal" evidence="2">
    <location>
        <begin position="146"/>
        <end position="242"/>
    </location>
</feature>
<protein>
    <submittedName>
        <fullName evidence="3">Uncharacterized protein</fullName>
    </submittedName>
</protein>
<dbReference type="Pfam" id="PF22106">
    <property type="entry name" value="NGO1945_C"/>
    <property type="match status" value="1"/>
</dbReference>
<dbReference type="InterPro" id="IPR054098">
    <property type="entry name" value="NGO1945-like_C"/>
</dbReference>